<dbReference type="EMBL" id="RCHU02000002">
    <property type="protein sequence ID" value="KAL3603973.1"/>
    <property type="molecule type" value="Genomic_DNA"/>
</dbReference>
<keyword evidence="2" id="KW-1185">Reference proteome</keyword>
<name>A0ACC4CRL2_POPAL</name>
<comment type="caution">
    <text evidence="1">The sequence shown here is derived from an EMBL/GenBank/DDBJ whole genome shotgun (WGS) entry which is preliminary data.</text>
</comment>
<sequence>MDEGMQQFQQSLIELENEAEHLLLARNQVIENDKERNGNREALTALRKRAKTTKTSIKFPFESIMKDIGKSGSRTAPLVKEICGTCGNHDEKEKTWMMFPGSDVFACIPFHAAHTILDKDQERLEYEAKKLQSYVKEKTLLISEKGVLADMISPASVKWYGGFQNCFLLSIVSCEATYCRIHLNIGLDLDGPAGNMQLYISSKFHSTSFLVIK</sequence>
<evidence type="ECO:0000313" key="1">
    <source>
        <dbReference type="EMBL" id="KAL3603973.1"/>
    </source>
</evidence>
<evidence type="ECO:0000313" key="2">
    <source>
        <dbReference type="Proteomes" id="UP000309997"/>
    </source>
</evidence>
<gene>
    <name evidence="1" type="ORF">D5086_004832</name>
</gene>
<protein>
    <submittedName>
        <fullName evidence="1">Uncharacterized protein</fullName>
    </submittedName>
</protein>
<dbReference type="Proteomes" id="UP000309997">
    <property type="component" value="Unassembled WGS sequence"/>
</dbReference>
<organism evidence="1 2">
    <name type="scientific">Populus alba</name>
    <name type="common">White poplar</name>
    <dbReference type="NCBI Taxonomy" id="43335"/>
    <lineage>
        <taxon>Eukaryota</taxon>
        <taxon>Viridiplantae</taxon>
        <taxon>Streptophyta</taxon>
        <taxon>Embryophyta</taxon>
        <taxon>Tracheophyta</taxon>
        <taxon>Spermatophyta</taxon>
        <taxon>Magnoliopsida</taxon>
        <taxon>eudicotyledons</taxon>
        <taxon>Gunneridae</taxon>
        <taxon>Pentapetalae</taxon>
        <taxon>rosids</taxon>
        <taxon>fabids</taxon>
        <taxon>Malpighiales</taxon>
        <taxon>Salicaceae</taxon>
        <taxon>Saliceae</taxon>
        <taxon>Populus</taxon>
    </lineage>
</organism>
<proteinExistence type="predicted"/>
<accession>A0ACC4CRL2</accession>
<reference evidence="1 2" key="1">
    <citation type="journal article" date="2024" name="Plant Biotechnol. J.">
        <title>Genome and CRISPR/Cas9 system of a widespread forest tree (Populus alba) in the world.</title>
        <authorList>
            <person name="Liu Y.J."/>
            <person name="Jiang P.F."/>
            <person name="Han X.M."/>
            <person name="Li X.Y."/>
            <person name="Wang H.M."/>
            <person name="Wang Y.J."/>
            <person name="Wang X.X."/>
            <person name="Zeng Q.Y."/>
        </authorList>
    </citation>
    <scope>NUCLEOTIDE SEQUENCE [LARGE SCALE GENOMIC DNA]</scope>
    <source>
        <strain evidence="2">cv. PAL-ZL1</strain>
    </source>
</reference>